<evidence type="ECO:0000313" key="2">
    <source>
        <dbReference type="Proteomes" id="UP001367508"/>
    </source>
</evidence>
<keyword evidence="2" id="KW-1185">Reference proteome</keyword>
<comment type="caution">
    <text evidence="1">The sequence shown here is derived from an EMBL/GenBank/DDBJ whole genome shotgun (WGS) entry which is preliminary data.</text>
</comment>
<dbReference type="EMBL" id="JAYMYQ010000011">
    <property type="protein sequence ID" value="KAK7304604.1"/>
    <property type="molecule type" value="Genomic_DNA"/>
</dbReference>
<name>A0AAN9JUK9_CANGL</name>
<sequence>MTSKPLIVNANLTRGRVFWEMLAVEVVRQSARVKMRRVAFGVEVGGMGIELVGTWEPRWQEGTCSVGLMPHIGEMEAAIKVPSMGSKENLGQKTLSV</sequence>
<reference evidence="1 2" key="1">
    <citation type="submission" date="2024-01" db="EMBL/GenBank/DDBJ databases">
        <title>The genomes of 5 underutilized Papilionoideae crops provide insights into root nodulation and disease resistanc.</title>
        <authorList>
            <person name="Jiang F."/>
        </authorList>
    </citation>
    <scope>NUCLEOTIDE SEQUENCE [LARGE SCALE GENOMIC DNA]</scope>
    <source>
        <strain evidence="1">LVBAO_FW01</strain>
        <tissue evidence="1">Leaves</tissue>
    </source>
</reference>
<accession>A0AAN9JUK9</accession>
<organism evidence="1 2">
    <name type="scientific">Canavalia gladiata</name>
    <name type="common">Sword bean</name>
    <name type="synonym">Dolichos gladiatus</name>
    <dbReference type="NCBI Taxonomy" id="3824"/>
    <lineage>
        <taxon>Eukaryota</taxon>
        <taxon>Viridiplantae</taxon>
        <taxon>Streptophyta</taxon>
        <taxon>Embryophyta</taxon>
        <taxon>Tracheophyta</taxon>
        <taxon>Spermatophyta</taxon>
        <taxon>Magnoliopsida</taxon>
        <taxon>eudicotyledons</taxon>
        <taxon>Gunneridae</taxon>
        <taxon>Pentapetalae</taxon>
        <taxon>rosids</taxon>
        <taxon>fabids</taxon>
        <taxon>Fabales</taxon>
        <taxon>Fabaceae</taxon>
        <taxon>Papilionoideae</taxon>
        <taxon>50 kb inversion clade</taxon>
        <taxon>NPAAA clade</taxon>
        <taxon>indigoferoid/millettioid clade</taxon>
        <taxon>Phaseoleae</taxon>
        <taxon>Canavalia</taxon>
    </lineage>
</organism>
<proteinExistence type="predicted"/>
<dbReference type="Proteomes" id="UP001367508">
    <property type="component" value="Unassembled WGS sequence"/>
</dbReference>
<gene>
    <name evidence="1" type="ORF">VNO77_42487</name>
</gene>
<protein>
    <submittedName>
        <fullName evidence="1">Uncharacterized protein</fullName>
    </submittedName>
</protein>
<evidence type="ECO:0000313" key="1">
    <source>
        <dbReference type="EMBL" id="KAK7304604.1"/>
    </source>
</evidence>
<dbReference type="AlphaFoldDB" id="A0AAN9JUK9"/>